<dbReference type="PANTHER" id="PTHR31928">
    <property type="entry name" value="EXPRESSED PROTEIN"/>
    <property type="match status" value="1"/>
</dbReference>
<dbReference type="EMBL" id="BSYO01000034">
    <property type="protein sequence ID" value="GMH28571.1"/>
    <property type="molecule type" value="Genomic_DNA"/>
</dbReference>
<evidence type="ECO:0000313" key="5">
    <source>
        <dbReference type="Proteomes" id="UP001279734"/>
    </source>
</evidence>
<keyword evidence="5" id="KW-1185">Reference proteome</keyword>
<feature type="compositionally biased region" description="Basic and acidic residues" evidence="1">
    <location>
        <begin position="301"/>
        <end position="323"/>
    </location>
</feature>
<feature type="domain" description="DUF6857" evidence="3">
    <location>
        <begin position="411"/>
        <end position="728"/>
    </location>
</feature>
<dbReference type="InterPro" id="IPR048297">
    <property type="entry name" value="DUF936_dom_pln"/>
</dbReference>
<proteinExistence type="predicted"/>
<name>A0AAD3TG58_NEPGR</name>
<organism evidence="4 5">
    <name type="scientific">Nepenthes gracilis</name>
    <name type="common">Slender pitcher plant</name>
    <dbReference type="NCBI Taxonomy" id="150966"/>
    <lineage>
        <taxon>Eukaryota</taxon>
        <taxon>Viridiplantae</taxon>
        <taxon>Streptophyta</taxon>
        <taxon>Embryophyta</taxon>
        <taxon>Tracheophyta</taxon>
        <taxon>Spermatophyta</taxon>
        <taxon>Magnoliopsida</taxon>
        <taxon>eudicotyledons</taxon>
        <taxon>Gunneridae</taxon>
        <taxon>Pentapetalae</taxon>
        <taxon>Caryophyllales</taxon>
        <taxon>Nepenthaceae</taxon>
        <taxon>Nepenthes</taxon>
    </lineage>
</organism>
<dbReference type="Pfam" id="PF21647">
    <property type="entry name" value="DUF6857"/>
    <property type="match status" value="1"/>
</dbReference>
<evidence type="ECO:0000259" key="3">
    <source>
        <dbReference type="Pfam" id="PF21647"/>
    </source>
</evidence>
<feature type="region of interest" description="Disordered" evidence="1">
    <location>
        <begin position="301"/>
        <end position="344"/>
    </location>
</feature>
<feature type="compositionally biased region" description="Polar residues" evidence="1">
    <location>
        <begin position="324"/>
        <end position="344"/>
    </location>
</feature>
<dbReference type="PANTHER" id="PTHR31928:SF4">
    <property type="entry name" value="OS08G0541500 PROTEIN"/>
    <property type="match status" value="1"/>
</dbReference>
<feature type="compositionally biased region" description="Basic and acidic residues" evidence="1">
    <location>
        <begin position="168"/>
        <end position="178"/>
    </location>
</feature>
<protein>
    <submittedName>
        <fullName evidence="4">Uncharacterized protein</fullName>
    </submittedName>
</protein>
<accession>A0AAD3TG58</accession>
<evidence type="ECO:0000259" key="2">
    <source>
        <dbReference type="Pfam" id="PF06075"/>
    </source>
</evidence>
<evidence type="ECO:0000256" key="1">
    <source>
        <dbReference type="SAM" id="MobiDB-lite"/>
    </source>
</evidence>
<dbReference type="AlphaFoldDB" id="A0AAD3TG58"/>
<comment type="caution">
    <text evidence="4">The sequence shown here is derived from an EMBL/GenBank/DDBJ whole genome shotgun (WGS) entry which is preliminary data.</text>
</comment>
<dbReference type="InterPro" id="IPR010341">
    <property type="entry name" value="DUF936_pln"/>
</dbReference>
<feature type="region of interest" description="Disordered" evidence="1">
    <location>
        <begin position="161"/>
        <end position="199"/>
    </location>
</feature>
<feature type="region of interest" description="Disordered" evidence="1">
    <location>
        <begin position="727"/>
        <end position="747"/>
    </location>
</feature>
<gene>
    <name evidence="4" type="ORF">Nepgr_030414</name>
</gene>
<dbReference type="Proteomes" id="UP001279734">
    <property type="component" value="Unassembled WGS sequence"/>
</dbReference>
<dbReference type="Pfam" id="PF06075">
    <property type="entry name" value="DUF936"/>
    <property type="match status" value="1"/>
</dbReference>
<evidence type="ECO:0000313" key="4">
    <source>
        <dbReference type="EMBL" id="GMH28571.1"/>
    </source>
</evidence>
<dbReference type="InterPro" id="IPR049172">
    <property type="entry name" value="DUF6857_pln"/>
</dbReference>
<feature type="domain" description="DUF936" evidence="2">
    <location>
        <begin position="6"/>
        <end position="121"/>
    </location>
</feature>
<reference evidence="4" key="1">
    <citation type="submission" date="2023-05" db="EMBL/GenBank/DDBJ databases">
        <title>Nepenthes gracilis genome sequencing.</title>
        <authorList>
            <person name="Fukushima K."/>
        </authorList>
    </citation>
    <scope>NUCLEOTIDE SEQUENCE</scope>
    <source>
        <strain evidence="4">SING2019-196</strain>
    </source>
</reference>
<sequence>MTMATLVPGVLLKLLQHMNTDVKVAGEHRSSLLQVVSIVPALAGGDLFQNQGFYLKVSDSSHATFVSLPDDHDDLILSDKIQLGQYIHVERLEAASPVPILRGVRPVPGRHPCVGSPEDIIATHSLGFLNNSSSKSKPAEKVKSPTKLLLNTNGVGVLEKSPAKVKSSRKEEQSDKKVVSVSRSKSISSKEAGNPWDRKELLGRLKSTNSRNIPSSPTSCYSLPSSFERFANGIKQQEKIKSERGIPKLGLMEKVTAKLGLVEKANSIHAARPSAKKQPPAASPRNLVPVIDLGPKALRKSWEGNMDTKNRDNLKVKTSKHDLMSSTRSSSVPKKNPSTNDKLSKSENIVQTPLKLAREELKNQASSRNIVTNGALDDIERSIRPKVSAGGRSLEATINGFPGNLVKVSATNRRLTEGSVSWASLPSSVAKLGKEVLKHRDAAQMAAIEAMQEASAAESILRCLSKYSELTLSSKEDDPQPAVEQFLALHSSLKNAHVVAGSLAKTISTGSSPDHEEIISEETQTITLNRRKQAASWVNSALASDLSSFSVYNVRPTSAPTQSHKIDSGNQPILVLENSSKNAASKTQTKPRQSVGSKVIPPATLRSRVGDGPPSIPKAQLLPSEWVRGHGLDEVIDLAEKLQIESQDWFLGFVEKFLDADVDMSTLSDNGQIAGMLTQLKSVNDWLDEIGSKKCGETPNVPSETIDRLRKKIYEYLLTHVESAAAALGSSSQLSPPAQAAEAKARR</sequence>
<feature type="compositionally biased region" description="Low complexity" evidence="1">
    <location>
        <begin position="179"/>
        <end position="190"/>
    </location>
</feature>